<dbReference type="PROSITE" id="PS01045">
    <property type="entry name" value="SQUALEN_PHYTOEN_SYN_2"/>
    <property type="match status" value="1"/>
</dbReference>
<organism evidence="7 8">
    <name type="scientific">Microbacterium natoriense</name>
    <dbReference type="NCBI Taxonomy" id="284570"/>
    <lineage>
        <taxon>Bacteria</taxon>
        <taxon>Bacillati</taxon>
        <taxon>Actinomycetota</taxon>
        <taxon>Actinomycetes</taxon>
        <taxon>Micrococcales</taxon>
        <taxon>Microbacteriaceae</taxon>
        <taxon>Microbacterium</taxon>
    </lineage>
</organism>
<keyword evidence="6" id="KW-0460">Magnesium</keyword>
<evidence type="ECO:0000313" key="8">
    <source>
        <dbReference type="Proteomes" id="UP001244427"/>
    </source>
</evidence>
<dbReference type="InterPro" id="IPR044843">
    <property type="entry name" value="Trans_IPPS_bact-type"/>
</dbReference>
<dbReference type="InterPro" id="IPR019845">
    <property type="entry name" value="Squalene/phytoene_synthase_CS"/>
</dbReference>
<dbReference type="CDD" id="cd00685">
    <property type="entry name" value="Trans_IPPS_HT"/>
    <property type="match status" value="1"/>
</dbReference>
<evidence type="ECO:0000256" key="5">
    <source>
        <dbReference type="ARBA" id="ARBA00022723"/>
    </source>
</evidence>
<comment type="pathway">
    <text evidence="2">Carotenoid biosynthesis; phytoene biosynthesis.</text>
</comment>
<evidence type="ECO:0000256" key="2">
    <source>
        <dbReference type="ARBA" id="ARBA00004684"/>
    </source>
</evidence>
<comment type="caution">
    <text evidence="7">The sequence shown here is derived from an EMBL/GenBank/DDBJ whole genome shotgun (WGS) entry which is preliminary data.</text>
</comment>
<reference evidence="7 8" key="1">
    <citation type="submission" date="2023-07" db="EMBL/GenBank/DDBJ databases">
        <title>Comparative genomics of wheat-associated soil bacteria to identify genetic determinants of phenazine resistance.</title>
        <authorList>
            <person name="Mouncey N."/>
        </authorList>
    </citation>
    <scope>NUCLEOTIDE SEQUENCE [LARGE SCALE GENOMIC DNA]</scope>
    <source>
        <strain evidence="7 8">W4I9-1</strain>
    </source>
</reference>
<dbReference type="Pfam" id="PF00348">
    <property type="entry name" value="polyprenyl_synt"/>
    <property type="match status" value="1"/>
</dbReference>
<dbReference type="PANTHER" id="PTHR12001:SF85">
    <property type="entry name" value="SHORT CHAIN ISOPRENYL DIPHOSPHATE SYNTHASE"/>
    <property type="match status" value="1"/>
</dbReference>
<dbReference type="Proteomes" id="UP001244427">
    <property type="component" value="Unassembled WGS sequence"/>
</dbReference>
<dbReference type="GO" id="GO:0004311">
    <property type="term" value="F:geranylgeranyl diphosphate synthase activity"/>
    <property type="evidence" value="ECO:0007669"/>
    <property type="project" value="InterPro"/>
</dbReference>
<dbReference type="SFLD" id="SFLDG01018">
    <property type="entry name" value="Squalene/Phytoene_Synthase_Lik"/>
    <property type="match status" value="1"/>
</dbReference>
<dbReference type="InterPro" id="IPR008949">
    <property type="entry name" value="Isoprenoid_synthase_dom_sf"/>
</dbReference>
<keyword evidence="5" id="KW-0479">Metal-binding</keyword>
<proteinExistence type="inferred from homology"/>
<dbReference type="InterPro" id="IPR033749">
    <property type="entry name" value="Polyprenyl_synt_CS"/>
</dbReference>
<dbReference type="SFLD" id="SFLDG01212">
    <property type="entry name" value="Phytoene_synthase_like"/>
    <property type="match status" value="1"/>
</dbReference>
<dbReference type="PANTHER" id="PTHR12001">
    <property type="entry name" value="GERANYLGERANYL PYROPHOSPHATE SYNTHASE"/>
    <property type="match status" value="1"/>
</dbReference>
<evidence type="ECO:0000256" key="1">
    <source>
        <dbReference type="ARBA" id="ARBA00001946"/>
    </source>
</evidence>
<dbReference type="SUPFAM" id="SSF48576">
    <property type="entry name" value="Terpenoid synthases"/>
    <property type="match status" value="2"/>
</dbReference>
<dbReference type="PROSITE" id="PS00444">
    <property type="entry name" value="POLYPRENYL_SYNTHASE_2"/>
    <property type="match status" value="1"/>
</dbReference>
<evidence type="ECO:0000256" key="6">
    <source>
        <dbReference type="ARBA" id="ARBA00022842"/>
    </source>
</evidence>
<dbReference type="RefSeq" id="WP_307292959.1">
    <property type="nucleotide sequence ID" value="NZ_JAUSXV010000001.1"/>
</dbReference>
<dbReference type="EMBL" id="JAUSXV010000001">
    <property type="protein sequence ID" value="MDQ0646200.1"/>
    <property type="molecule type" value="Genomic_DNA"/>
</dbReference>
<protein>
    <submittedName>
        <fullName evidence="7">Geranylgeranyl pyrophosphate synthase</fullName>
    </submittedName>
</protein>
<dbReference type="AlphaFoldDB" id="A0AAW8ERX6"/>
<comment type="similarity">
    <text evidence="3">Belongs to the FPP/GGPP synthase family.</text>
</comment>
<name>A0AAW8ERX6_9MICO</name>
<dbReference type="GO" id="GO:0046872">
    <property type="term" value="F:metal ion binding"/>
    <property type="evidence" value="ECO:0007669"/>
    <property type="project" value="UniProtKB-KW"/>
</dbReference>
<evidence type="ECO:0000256" key="3">
    <source>
        <dbReference type="ARBA" id="ARBA00006706"/>
    </source>
</evidence>
<keyword evidence="8" id="KW-1185">Reference proteome</keyword>
<dbReference type="InterPro" id="IPR000092">
    <property type="entry name" value="Polyprenyl_synt"/>
</dbReference>
<comment type="cofactor">
    <cofactor evidence="1">
        <name>Mg(2+)</name>
        <dbReference type="ChEBI" id="CHEBI:18420"/>
    </cofactor>
</comment>
<dbReference type="Gene3D" id="1.10.600.10">
    <property type="entry name" value="Farnesyl Diphosphate Synthase"/>
    <property type="match status" value="2"/>
</dbReference>
<evidence type="ECO:0000256" key="4">
    <source>
        <dbReference type="ARBA" id="ARBA00022679"/>
    </source>
</evidence>
<dbReference type="PROSITE" id="PS00723">
    <property type="entry name" value="POLYPRENYL_SYNTHASE_1"/>
    <property type="match status" value="1"/>
</dbReference>
<evidence type="ECO:0000313" key="7">
    <source>
        <dbReference type="EMBL" id="MDQ0646200.1"/>
    </source>
</evidence>
<keyword evidence="4" id="KW-0808">Transferase</keyword>
<dbReference type="GO" id="GO:0008299">
    <property type="term" value="P:isoprenoid biosynthetic process"/>
    <property type="evidence" value="ECO:0007669"/>
    <property type="project" value="InterPro"/>
</dbReference>
<gene>
    <name evidence="7" type="ORF">QFZ53_000396</name>
</gene>
<sequence length="638" mass="67758">MITDERQALAAVDAALDGFLAERISRASTAGPSYRRLWERIGLACSGGKRIRPRLLLLAHNALGGDAHDDAVAASLAFELLHTAFLLHDDVLDGDLVRRGRPNLQGAFVGDALDRGLAPDAATAWGDASGVLAGDLLISAAHSVIASIPSEARTALHELIDQCLFSTAAGELADVGLALGAVDVTIPEITGMMHDKTAVYSFSAPLRAGALLAGAGAQAETELAEIGTMLGFVYQLRDDLLGVFGSAAALGKPIDGDLREGKQTLLIAYAEGSEPWKDARHLFGRRSLDADAADRLRRALTESGARARVELHLSRQCEKTCERIEQSGLPEQLKAERGSARAAMRGARVVTATGLALYTRTARTSSARVIGAYSTSFGLASRLLTRRVRAGIADVYALVRVADEIVDGPAAEAGMDAGETRTVLDALEAETLAAMRRGFSANLVVHAFAVTAREAGIAPALVTDFFDSMRTDIAPPAVFDDAAYRRYIHGSAEVVGSMCLRVFIQERPGDEISDETEEGARRLGAAFQKVNFLRDLADDRDRLGRSYLPGVGPERFGEEQKDAVVADIAADLAVARRAISALPPRARRATSAAAGLFEKLNERLSATPAAEISRHRITVPASVKAWVLLCALVGRSGR</sequence>
<dbReference type="SFLD" id="SFLDS00005">
    <property type="entry name" value="Isoprenoid_Synthase_Type_I"/>
    <property type="match status" value="2"/>
</dbReference>
<accession>A0AAW8ERX6</accession>
<dbReference type="InterPro" id="IPR002060">
    <property type="entry name" value="Squ/phyt_synthse"/>
</dbReference>
<dbReference type="Pfam" id="PF00494">
    <property type="entry name" value="SQS_PSY"/>
    <property type="match status" value="1"/>
</dbReference>